<comment type="caution">
    <text evidence="1">The sequence shown here is derived from an EMBL/GenBank/DDBJ whole genome shotgun (WGS) entry which is preliminary data.</text>
</comment>
<name>A0A9D3AYH7_9FIRM</name>
<evidence type="ECO:0008006" key="3">
    <source>
        <dbReference type="Google" id="ProtNLM"/>
    </source>
</evidence>
<dbReference type="SUPFAM" id="SSF53098">
    <property type="entry name" value="Ribonuclease H-like"/>
    <property type="match status" value="1"/>
</dbReference>
<dbReference type="Pfam" id="PF04693">
    <property type="entry name" value="DDE_Tnp_2"/>
    <property type="match status" value="1"/>
</dbReference>
<reference evidence="1" key="1">
    <citation type="submission" date="2016-02" db="EMBL/GenBank/DDBJ databases">
        <title>Draft Genome Sequence of Sporotomaculum syntrophicum Strain FB, a Syntrophic Benzoate Degrader.</title>
        <authorList>
            <person name="Nobu M.K."/>
            <person name="Narihiro T."/>
            <person name="Qiu Y.-L."/>
            <person name="Ohashi A."/>
            <person name="Liu W.-T."/>
            <person name="Yuji S."/>
        </authorList>
    </citation>
    <scope>NUCLEOTIDE SEQUENCE</scope>
    <source>
        <strain evidence="1">FB</strain>
    </source>
</reference>
<accession>A0A9D3AYH7</accession>
<keyword evidence="2" id="KW-1185">Reference proteome</keyword>
<gene>
    <name evidence="1" type="ORF">SPSYN_01948</name>
</gene>
<proteinExistence type="predicted"/>
<dbReference type="EMBL" id="LSRS01000004">
    <property type="protein sequence ID" value="KAF1084778.1"/>
    <property type="molecule type" value="Genomic_DNA"/>
</dbReference>
<evidence type="ECO:0000313" key="1">
    <source>
        <dbReference type="EMBL" id="KAF1084778.1"/>
    </source>
</evidence>
<sequence>MSLPDLKATLKEKNHREIIGSCCVKIKNGIPVKIVFIQNRNNKREWLAILTTDLELDDAEIVRIYGMRWGIEVFFKSAKSLFKLGSEFQGKSFDMLIAHTTVVFTRYMLLEWERRQNQDYRSYGELFFMLCDEIQDIDFETALKQLMLFFTKLLNNFSNDFSKAVACQVKQWIAAQPSYIRALMTDLGCEV</sequence>
<evidence type="ECO:0000313" key="2">
    <source>
        <dbReference type="Proteomes" id="UP000798488"/>
    </source>
</evidence>
<dbReference type="Gene3D" id="3.90.350.10">
    <property type="entry name" value="Transposase Inhibitor Protein From Tn5, Chain A, domain 1"/>
    <property type="match status" value="1"/>
</dbReference>
<dbReference type="Proteomes" id="UP000798488">
    <property type="component" value="Unassembled WGS sequence"/>
</dbReference>
<organism evidence="1 2">
    <name type="scientific">Sporotomaculum syntrophicum</name>
    <dbReference type="NCBI Taxonomy" id="182264"/>
    <lineage>
        <taxon>Bacteria</taxon>
        <taxon>Bacillati</taxon>
        <taxon>Bacillota</taxon>
        <taxon>Clostridia</taxon>
        <taxon>Eubacteriales</taxon>
        <taxon>Desulfallaceae</taxon>
        <taxon>Sporotomaculum</taxon>
    </lineage>
</organism>
<dbReference type="InterPro" id="IPR012337">
    <property type="entry name" value="RNaseH-like_sf"/>
</dbReference>
<dbReference type="AlphaFoldDB" id="A0A9D3AYH7"/>
<protein>
    <recommendedName>
        <fullName evidence="3">Transposase DDE domain protein</fullName>
    </recommendedName>
</protein>
<dbReference type="InterPro" id="IPR006783">
    <property type="entry name" value="Transposase_ISC1217"/>
</dbReference>